<organism evidence="1 2">
    <name type="scientific">Ferrimonas sediminicola</name>
    <dbReference type="NCBI Taxonomy" id="2569538"/>
    <lineage>
        <taxon>Bacteria</taxon>
        <taxon>Pseudomonadati</taxon>
        <taxon>Pseudomonadota</taxon>
        <taxon>Gammaproteobacteria</taxon>
        <taxon>Alteromonadales</taxon>
        <taxon>Ferrimonadaceae</taxon>
        <taxon>Ferrimonas</taxon>
    </lineage>
</organism>
<dbReference type="AlphaFoldDB" id="A0A4U1BFC1"/>
<dbReference type="RefSeq" id="WP_136852502.1">
    <property type="nucleotide sequence ID" value="NZ_SWCI01000003.1"/>
</dbReference>
<reference evidence="1 2" key="1">
    <citation type="submission" date="2019-04" db="EMBL/GenBank/DDBJ databases">
        <authorList>
            <person name="Hwang J.C."/>
        </authorList>
    </citation>
    <scope>NUCLEOTIDE SEQUENCE [LARGE SCALE GENOMIC DNA]</scope>
    <source>
        <strain evidence="1 2">IMCC35001</strain>
    </source>
</reference>
<sequence length="102" mass="10523">MTEPGWVMAINSNKVDEGALLVEGMTGEVLTGAGSELLAAQGIKDGVLSHAAKTISGSYPVHSQPITVNGQARPGLCVDDSGVLDLNDASQCHQTTLPHGWV</sequence>
<gene>
    <name evidence="1" type="ORF">FCL40_07330</name>
</gene>
<proteinExistence type="predicted"/>
<keyword evidence="2" id="KW-1185">Reference proteome</keyword>
<accession>A0A4U1BFC1</accession>
<evidence type="ECO:0000313" key="2">
    <source>
        <dbReference type="Proteomes" id="UP000305674"/>
    </source>
</evidence>
<dbReference type="Proteomes" id="UP000305674">
    <property type="component" value="Unassembled WGS sequence"/>
</dbReference>
<comment type="caution">
    <text evidence="1">The sequence shown here is derived from an EMBL/GenBank/DDBJ whole genome shotgun (WGS) entry which is preliminary data.</text>
</comment>
<name>A0A4U1BFC1_9GAMM</name>
<dbReference type="EMBL" id="SWCI01000003">
    <property type="protein sequence ID" value="TKB49954.1"/>
    <property type="molecule type" value="Genomic_DNA"/>
</dbReference>
<protein>
    <submittedName>
        <fullName evidence="1">Uncharacterized protein</fullName>
    </submittedName>
</protein>
<evidence type="ECO:0000313" key="1">
    <source>
        <dbReference type="EMBL" id="TKB49954.1"/>
    </source>
</evidence>